<proteinExistence type="predicted"/>
<name>A0A314UG48_PRUYE</name>
<evidence type="ECO:0000256" key="1">
    <source>
        <dbReference type="SAM" id="Coils"/>
    </source>
</evidence>
<protein>
    <submittedName>
        <fullName evidence="3">Uncharacterized protein</fullName>
    </submittedName>
</protein>
<comment type="caution">
    <text evidence="3">The sequence shown here is derived from an EMBL/GenBank/DDBJ whole genome shotgun (WGS) entry which is preliminary data.</text>
</comment>
<dbReference type="Proteomes" id="UP000250321">
    <property type="component" value="Unassembled WGS sequence"/>
</dbReference>
<evidence type="ECO:0000313" key="3">
    <source>
        <dbReference type="EMBL" id="PQM35978.1"/>
    </source>
</evidence>
<organism evidence="3 4">
    <name type="scientific">Prunus yedoensis var. nudiflora</name>
    <dbReference type="NCBI Taxonomy" id="2094558"/>
    <lineage>
        <taxon>Eukaryota</taxon>
        <taxon>Viridiplantae</taxon>
        <taxon>Streptophyta</taxon>
        <taxon>Embryophyta</taxon>
        <taxon>Tracheophyta</taxon>
        <taxon>Spermatophyta</taxon>
        <taxon>Magnoliopsida</taxon>
        <taxon>eudicotyledons</taxon>
        <taxon>Gunneridae</taxon>
        <taxon>Pentapetalae</taxon>
        <taxon>rosids</taxon>
        <taxon>fabids</taxon>
        <taxon>Rosales</taxon>
        <taxon>Rosaceae</taxon>
        <taxon>Amygdaloideae</taxon>
        <taxon>Amygdaleae</taxon>
        <taxon>Prunus</taxon>
    </lineage>
</organism>
<reference evidence="3 4" key="1">
    <citation type="submission" date="2018-02" db="EMBL/GenBank/DDBJ databases">
        <title>Draft genome of wild Prunus yedoensis var. nudiflora.</title>
        <authorList>
            <person name="Baek S."/>
            <person name="Kim J.-H."/>
            <person name="Choi K."/>
            <person name="Kim G.-B."/>
            <person name="Cho A."/>
            <person name="Jang H."/>
            <person name="Shin C.-H."/>
            <person name="Yu H.-J."/>
            <person name="Mun J.-H."/>
        </authorList>
    </citation>
    <scope>NUCLEOTIDE SEQUENCE [LARGE SCALE GENOMIC DNA]</scope>
    <source>
        <strain evidence="4">cv. Jeju island</strain>
        <tissue evidence="3">Leaf</tissue>
    </source>
</reference>
<feature type="region of interest" description="Disordered" evidence="2">
    <location>
        <begin position="101"/>
        <end position="136"/>
    </location>
</feature>
<dbReference type="AlphaFoldDB" id="A0A314UG48"/>
<evidence type="ECO:0000256" key="2">
    <source>
        <dbReference type="SAM" id="MobiDB-lite"/>
    </source>
</evidence>
<evidence type="ECO:0000313" key="4">
    <source>
        <dbReference type="Proteomes" id="UP000250321"/>
    </source>
</evidence>
<gene>
    <name evidence="3" type="ORF">Pyn_38923</name>
</gene>
<feature type="compositionally biased region" description="Polar residues" evidence="2">
    <location>
        <begin position="118"/>
        <end position="127"/>
    </location>
</feature>
<accession>A0A314UG48</accession>
<keyword evidence="4" id="KW-1185">Reference proteome</keyword>
<dbReference type="EMBL" id="PJQY01003600">
    <property type="protein sequence ID" value="PQM35978.1"/>
    <property type="molecule type" value="Genomic_DNA"/>
</dbReference>
<sequence>MSCRWLNFAWLNYPGLKGASKAASAKEKGEISRLSDKIEALNLKRKDTLLEMEQLKNDMGRVQGQQPTHHRVVADPDAYDGEMGVDVADYEFIFGMIPTDIPPSGSVEHHAPPDSGDTAPSTMSHNISIHDYETGE</sequence>
<feature type="coiled-coil region" evidence="1">
    <location>
        <begin position="24"/>
        <end position="58"/>
    </location>
</feature>
<keyword evidence="1" id="KW-0175">Coiled coil</keyword>